<sequence length="275" mass="30217">MSRSALDKAILDGKVARVARGRYVVAAADEAIRTAYQVSGVLCLTSAALFHGWAVKQVPELPDVSFRRNRKLTDAQLRVVRPHRHDLAPDDVVRGIATSKEVTLLQCLRSLPDDEALAIADSAARAGELAALARVRAMATGRGAARVRAKVDEARADPANAFESVLRSIANSVEGLRVEPQRWITSVQPWARPDLVDEDLRIVLEADSFEWHGDRAALRRDARRYDLLTVDGWIVLRFAWEDVMFDQDFVRAVLVAAVELANGRTKVVCATCGAA</sequence>
<evidence type="ECO:0000313" key="3">
    <source>
        <dbReference type="Proteomes" id="UP000325003"/>
    </source>
</evidence>
<proteinExistence type="predicted"/>
<dbReference type="EMBL" id="VUJV01000006">
    <property type="protein sequence ID" value="KAA1417057.1"/>
    <property type="molecule type" value="Genomic_DNA"/>
</dbReference>
<dbReference type="AlphaFoldDB" id="A0A5B1LBQ8"/>
<accession>A0A5B1LBQ8</accession>
<comment type="caution">
    <text evidence="2">The sequence shown here is derived from an EMBL/GenBank/DDBJ whole genome shotgun (WGS) entry which is preliminary data.</text>
</comment>
<dbReference type="Pfam" id="PF04480">
    <property type="entry name" value="DUF559"/>
    <property type="match status" value="1"/>
</dbReference>
<feature type="domain" description="DUF559" evidence="1">
    <location>
        <begin position="194"/>
        <end position="253"/>
    </location>
</feature>
<dbReference type="RefSeq" id="WP_149729727.1">
    <property type="nucleotide sequence ID" value="NZ_VUJV01000006.1"/>
</dbReference>
<protein>
    <submittedName>
        <fullName evidence="2">DUF559 domain-containing protein</fullName>
    </submittedName>
</protein>
<name>A0A5B1LBQ8_9ACTN</name>
<dbReference type="InterPro" id="IPR007569">
    <property type="entry name" value="DUF559"/>
</dbReference>
<dbReference type="Proteomes" id="UP000325003">
    <property type="component" value="Unassembled WGS sequence"/>
</dbReference>
<reference evidence="2 3" key="2">
    <citation type="submission" date="2019-09" db="EMBL/GenBank/DDBJ databases">
        <authorList>
            <person name="Jin C."/>
        </authorList>
    </citation>
    <scope>NUCLEOTIDE SEQUENCE [LARGE SCALE GENOMIC DNA]</scope>
    <source>
        <strain evidence="2 3">BN130099</strain>
    </source>
</reference>
<dbReference type="SUPFAM" id="SSF52980">
    <property type="entry name" value="Restriction endonuclease-like"/>
    <property type="match status" value="1"/>
</dbReference>
<dbReference type="Gene3D" id="3.40.960.10">
    <property type="entry name" value="VSR Endonuclease"/>
    <property type="match status" value="1"/>
</dbReference>
<evidence type="ECO:0000313" key="2">
    <source>
        <dbReference type="EMBL" id="KAA1417057.1"/>
    </source>
</evidence>
<keyword evidence="3" id="KW-1185">Reference proteome</keyword>
<gene>
    <name evidence="2" type="ORF">F0U44_17940</name>
</gene>
<organism evidence="2 3">
    <name type="scientific">Nocardioides humilatus</name>
    <dbReference type="NCBI Taxonomy" id="2607660"/>
    <lineage>
        <taxon>Bacteria</taxon>
        <taxon>Bacillati</taxon>
        <taxon>Actinomycetota</taxon>
        <taxon>Actinomycetes</taxon>
        <taxon>Propionibacteriales</taxon>
        <taxon>Nocardioidaceae</taxon>
        <taxon>Nocardioides</taxon>
    </lineage>
</organism>
<dbReference type="InterPro" id="IPR011335">
    <property type="entry name" value="Restrct_endonuc-II-like"/>
</dbReference>
<evidence type="ECO:0000259" key="1">
    <source>
        <dbReference type="Pfam" id="PF04480"/>
    </source>
</evidence>
<reference evidence="2 3" key="1">
    <citation type="submission" date="2019-09" db="EMBL/GenBank/DDBJ databases">
        <title>Nocardioides panacisoli sp. nov., isolated from the soil of a ginseng field.</title>
        <authorList>
            <person name="Cho C."/>
        </authorList>
    </citation>
    <scope>NUCLEOTIDE SEQUENCE [LARGE SCALE GENOMIC DNA]</scope>
    <source>
        <strain evidence="2 3">BN130099</strain>
    </source>
</reference>